<evidence type="ECO:0000313" key="1">
    <source>
        <dbReference type="EMBL" id="SFV37244.1"/>
    </source>
</evidence>
<accession>A0A1I7NRC9</accession>
<dbReference type="SUPFAM" id="SSF52317">
    <property type="entry name" value="Class I glutamine amidotransferase-like"/>
    <property type="match status" value="1"/>
</dbReference>
<dbReference type="AlphaFoldDB" id="A0A1I7NRC9"/>
<dbReference type="InterPro" id="IPR011697">
    <property type="entry name" value="Peptidase_C26"/>
</dbReference>
<reference evidence="1 2" key="1">
    <citation type="submission" date="2016-10" db="EMBL/GenBank/DDBJ databases">
        <authorList>
            <person name="de Groot N.N."/>
        </authorList>
    </citation>
    <scope>NUCLEOTIDE SEQUENCE [LARGE SCALE GENOMIC DNA]</scope>
    <source>
        <strain evidence="1 2">IPL20</strain>
    </source>
</reference>
<keyword evidence="1" id="KW-0808">Transferase</keyword>
<dbReference type="GO" id="GO:0016787">
    <property type="term" value="F:hydrolase activity"/>
    <property type="evidence" value="ECO:0007669"/>
    <property type="project" value="InterPro"/>
</dbReference>
<sequence length="226" mass="22950">MVKERPVIGLLACSARDRDLFVETLTTRSVAAIMAHAAAVPVLLPEGLGTEEAKVLALRLDALLVFGTDGARHSTFVSDMIVAAVDAARPVFGTGGGSAGINRAFGGTVGDVSGNTAFDPEATETVRTAAGSVLQRFTASSSLTVAAGSAAPVVKLGDGLVSNANGSDGHVAAFSAGHSAAPVFAVSWHPEWNAELPHDRAFWHFVGEAARATYVAAPGSAMAPSL</sequence>
<dbReference type="GO" id="GO:0016740">
    <property type="term" value="F:transferase activity"/>
    <property type="evidence" value="ECO:0007669"/>
    <property type="project" value="UniProtKB-KW"/>
</dbReference>
<evidence type="ECO:0000313" key="2">
    <source>
        <dbReference type="Proteomes" id="UP000199074"/>
    </source>
</evidence>
<gene>
    <name evidence="1" type="ORF">SAMN05216456_2824</name>
</gene>
<keyword evidence="2" id="KW-1185">Reference proteome</keyword>
<dbReference type="Proteomes" id="UP000199074">
    <property type="component" value="Unassembled WGS sequence"/>
</dbReference>
<keyword evidence="1" id="KW-0315">Glutamine amidotransferase</keyword>
<dbReference type="RefSeq" id="WP_175528617.1">
    <property type="nucleotide sequence ID" value="NZ_FPCK01000003.1"/>
</dbReference>
<protein>
    <submittedName>
        <fullName evidence="1">Putative glutamine amidotransferase</fullName>
    </submittedName>
</protein>
<dbReference type="Pfam" id="PF07722">
    <property type="entry name" value="Peptidase_C26"/>
    <property type="match status" value="1"/>
</dbReference>
<dbReference type="InterPro" id="IPR029062">
    <property type="entry name" value="Class_I_gatase-like"/>
</dbReference>
<organism evidence="1 2">
    <name type="scientific">Devosia crocina</name>
    <dbReference type="NCBI Taxonomy" id="429728"/>
    <lineage>
        <taxon>Bacteria</taxon>
        <taxon>Pseudomonadati</taxon>
        <taxon>Pseudomonadota</taxon>
        <taxon>Alphaproteobacteria</taxon>
        <taxon>Hyphomicrobiales</taxon>
        <taxon>Devosiaceae</taxon>
        <taxon>Devosia</taxon>
    </lineage>
</organism>
<dbReference type="STRING" id="429728.SAMN05216456_2824"/>
<dbReference type="EMBL" id="FPCK01000003">
    <property type="protein sequence ID" value="SFV37244.1"/>
    <property type="molecule type" value="Genomic_DNA"/>
</dbReference>
<dbReference type="Gene3D" id="3.40.50.880">
    <property type="match status" value="1"/>
</dbReference>
<proteinExistence type="predicted"/>
<name>A0A1I7NRC9_9HYPH</name>